<reference evidence="1" key="1">
    <citation type="journal article" date="2017" name="Appl. Environ. Microbiol.">
        <title>Molecular characterization of an Endozoicomonas-like organism causing infection in king scallop Pecten maximus L.</title>
        <authorList>
            <person name="Cano I."/>
            <person name="van Aerle R."/>
            <person name="Ross S."/>
            <person name="Verner-Jeffreys D.W."/>
            <person name="Paley R.K."/>
            <person name="Rimmer G."/>
            <person name="Ryder D."/>
            <person name="Hooper P."/>
            <person name="Stone D."/>
            <person name="Feist S.W."/>
        </authorList>
    </citation>
    <scope>NUCLEOTIDE SEQUENCE</scope>
</reference>
<dbReference type="AlphaFoldDB" id="A0A2H9T8L3"/>
<evidence type="ECO:0000313" key="1">
    <source>
        <dbReference type="EMBL" id="PJE79544.1"/>
    </source>
</evidence>
<sequence length="81" mass="9518">MTELDRMDKPMGILALAFVWYLIAGHWKYGEAEELPLNKHWRPAKSLFRLGLDRVRRVLKNSCIKHDPIDFQALLKVLSRT</sequence>
<name>A0A2H9T8L3_9ZZZZ</name>
<comment type="caution">
    <text evidence="1">The sequence shown here is derived from an EMBL/GenBank/DDBJ whole genome shotgun (WGS) entry which is preliminary data.</text>
</comment>
<protein>
    <submittedName>
        <fullName evidence="1">Uncharacterized protein</fullName>
    </submittedName>
</protein>
<gene>
    <name evidence="1" type="ORF">CI610_01485</name>
</gene>
<organism evidence="1">
    <name type="scientific">invertebrate metagenome</name>
    <dbReference type="NCBI Taxonomy" id="1711999"/>
    <lineage>
        <taxon>unclassified sequences</taxon>
        <taxon>metagenomes</taxon>
        <taxon>organismal metagenomes</taxon>
    </lineage>
</organism>
<proteinExistence type="predicted"/>
<accession>A0A2H9T8L3</accession>
<dbReference type="EMBL" id="NSIT01000062">
    <property type="protein sequence ID" value="PJE79544.1"/>
    <property type="molecule type" value="Genomic_DNA"/>
</dbReference>